<sequence>MEDLDITDLESYAMALVNLICAKLEAFEMRMKDRLLTLLTEFRADHRAHKDHSAAINTMIRGHVCGLDPLVALSIFRLMLCIGIVPDYHTYPSCLRLAPCPLSRVFKYGMRFLGETVKARLDIDIYVLNV</sequence>
<accession>A0A426ZKE5</accession>
<gene>
    <name evidence="1" type="ORF">B296_00041826</name>
</gene>
<evidence type="ECO:0000313" key="1">
    <source>
        <dbReference type="EMBL" id="RRT64473.1"/>
    </source>
</evidence>
<name>A0A426ZKE5_ENSVE</name>
<comment type="caution">
    <text evidence="1">The sequence shown here is derived from an EMBL/GenBank/DDBJ whole genome shotgun (WGS) entry which is preliminary data.</text>
</comment>
<organism evidence="1 2">
    <name type="scientific">Ensete ventricosum</name>
    <name type="common">Abyssinian banana</name>
    <name type="synonym">Musa ensete</name>
    <dbReference type="NCBI Taxonomy" id="4639"/>
    <lineage>
        <taxon>Eukaryota</taxon>
        <taxon>Viridiplantae</taxon>
        <taxon>Streptophyta</taxon>
        <taxon>Embryophyta</taxon>
        <taxon>Tracheophyta</taxon>
        <taxon>Spermatophyta</taxon>
        <taxon>Magnoliopsida</taxon>
        <taxon>Liliopsida</taxon>
        <taxon>Zingiberales</taxon>
        <taxon>Musaceae</taxon>
        <taxon>Ensete</taxon>
    </lineage>
</organism>
<protein>
    <submittedName>
        <fullName evidence="1">Uncharacterized protein</fullName>
    </submittedName>
</protein>
<proteinExistence type="predicted"/>
<dbReference type="AlphaFoldDB" id="A0A426ZKE5"/>
<dbReference type="Proteomes" id="UP000287651">
    <property type="component" value="Unassembled WGS sequence"/>
</dbReference>
<reference evidence="1 2" key="1">
    <citation type="journal article" date="2014" name="Agronomy (Basel)">
        <title>A Draft Genome Sequence for Ensete ventricosum, the Drought-Tolerant Tree Against Hunger.</title>
        <authorList>
            <person name="Harrison J."/>
            <person name="Moore K.A."/>
            <person name="Paszkiewicz K."/>
            <person name="Jones T."/>
            <person name="Grant M."/>
            <person name="Ambacheew D."/>
            <person name="Muzemil S."/>
            <person name="Studholme D.J."/>
        </authorList>
    </citation>
    <scope>NUCLEOTIDE SEQUENCE [LARGE SCALE GENOMIC DNA]</scope>
</reference>
<dbReference type="EMBL" id="AMZH03006177">
    <property type="protein sequence ID" value="RRT64473.1"/>
    <property type="molecule type" value="Genomic_DNA"/>
</dbReference>
<evidence type="ECO:0000313" key="2">
    <source>
        <dbReference type="Proteomes" id="UP000287651"/>
    </source>
</evidence>